<feature type="transmembrane region" description="Helical" evidence="6">
    <location>
        <begin position="48"/>
        <end position="69"/>
    </location>
</feature>
<dbReference type="EMBL" id="CP001339">
    <property type="protein sequence ID" value="ACL73121.1"/>
    <property type="molecule type" value="Genomic_DNA"/>
</dbReference>
<dbReference type="AlphaFoldDB" id="B8GTM7"/>
<accession>B8GTM7</accession>
<keyword evidence="3 6" id="KW-0812">Transmembrane</keyword>
<evidence type="ECO:0000313" key="8">
    <source>
        <dbReference type="Proteomes" id="UP000002383"/>
    </source>
</evidence>
<evidence type="ECO:0000256" key="6">
    <source>
        <dbReference type="SAM" id="Phobius"/>
    </source>
</evidence>
<name>B8GTM7_THISH</name>
<comment type="similarity">
    <text evidence="2">Belongs to the TspO/BZRP family.</text>
</comment>
<dbReference type="HOGENOM" id="CLU_091805_2_1_6"/>
<keyword evidence="8" id="KW-1185">Reference proteome</keyword>
<dbReference type="InterPro" id="IPR038330">
    <property type="entry name" value="TspO/MBR-related_sf"/>
</dbReference>
<keyword evidence="4 6" id="KW-1133">Transmembrane helix</keyword>
<dbReference type="CDD" id="cd15904">
    <property type="entry name" value="TSPO_MBR"/>
    <property type="match status" value="1"/>
</dbReference>
<dbReference type="Pfam" id="PF03073">
    <property type="entry name" value="TspO_MBR"/>
    <property type="match status" value="1"/>
</dbReference>
<dbReference type="OrthoDB" id="9795496at2"/>
<dbReference type="RefSeq" id="WP_012638600.1">
    <property type="nucleotide sequence ID" value="NC_011901.1"/>
</dbReference>
<evidence type="ECO:0000256" key="2">
    <source>
        <dbReference type="ARBA" id="ARBA00007524"/>
    </source>
</evidence>
<reference evidence="7 8" key="1">
    <citation type="journal article" date="2011" name="Stand. Genomic Sci.">
        <title>Complete genome sequence of 'Thioalkalivibrio sulfidophilus' HL-EbGr7.</title>
        <authorList>
            <person name="Muyzer G."/>
            <person name="Sorokin D.Y."/>
            <person name="Mavromatis K."/>
            <person name="Lapidus A."/>
            <person name="Clum A."/>
            <person name="Ivanova N."/>
            <person name="Pati A."/>
            <person name="d'Haeseleer P."/>
            <person name="Woyke T."/>
            <person name="Kyrpides N.C."/>
        </authorList>
    </citation>
    <scope>NUCLEOTIDE SEQUENCE [LARGE SCALE GENOMIC DNA]</scope>
    <source>
        <strain evidence="7 8">HL-EbGR7</strain>
    </source>
</reference>
<dbReference type="Gene3D" id="1.20.1260.100">
    <property type="entry name" value="TspO/MBR protein"/>
    <property type="match status" value="1"/>
</dbReference>
<gene>
    <name evidence="7" type="ordered locus">Tgr7_2041</name>
</gene>
<feature type="transmembrane region" description="Helical" evidence="6">
    <location>
        <begin position="133"/>
        <end position="154"/>
    </location>
</feature>
<dbReference type="PANTHER" id="PTHR10057:SF0">
    <property type="entry name" value="TRANSLOCATOR PROTEIN"/>
    <property type="match status" value="1"/>
</dbReference>
<evidence type="ECO:0000256" key="4">
    <source>
        <dbReference type="ARBA" id="ARBA00022989"/>
    </source>
</evidence>
<organism evidence="7 8">
    <name type="scientific">Thioalkalivibrio sulfidiphilus (strain HL-EbGR7)</name>
    <dbReference type="NCBI Taxonomy" id="396588"/>
    <lineage>
        <taxon>Bacteria</taxon>
        <taxon>Pseudomonadati</taxon>
        <taxon>Pseudomonadota</taxon>
        <taxon>Gammaproteobacteria</taxon>
        <taxon>Chromatiales</taxon>
        <taxon>Ectothiorhodospiraceae</taxon>
        <taxon>Thioalkalivibrio</taxon>
    </lineage>
</organism>
<proteinExistence type="inferred from homology"/>
<dbReference type="FunFam" id="1.20.1260.100:FF:000001">
    <property type="entry name" value="translocator protein 2"/>
    <property type="match status" value="1"/>
</dbReference>
<evidence type="ECO:0000256" key="3">
    <source>
        <dbReference type="ARBA" id="ARBA00022692"/>
    </source>
</evidence>
<dbReference type="Proteomes" id="UP000002383">
    <property type="component" value="Chromosome"/>
</dbReference>
<keyword evidence="5 6" id="KW-0472">Membrane</keyword>
<comment type="subcellular location">
    <subcellularLocation>
        <location evidence="1">Membrane</location>
        <topology evidence="1">Multi-pass membrane protein</topology>
    </subcellularLocation>
</comment>
<dbReference type="PIRSF" id="PIRSF005859">
    <property type="entry name" value="PBR"/>
    <property type="match status" value="1"/>
</dbReference>
<feature type="transmembrane region" description="Helical" evidence="6">
    <location>
        <begin position="105"/>
        <end position="126"/>
    </location>
</feature>
<dbReference type="KEGG" id="tgr:Tgr7_2041"/>
<dbReference type="eggNOG" id="COG3476">
    <property type="taxonomic scope" value="Bacteria"/>
</dbReference>
<evidence type="ECO:0000313" key="7">
    <source>
        <dbReference type="EMBL" id="ACL73121.1"/>
    </source>
</evidence>
<evidence type="ECO:0000256" key="5">
    <source>
        <dbReference type="ARBA" id="ARBA00023136"/>
    </source>
</evidence>
<evidence type="ECO:0000256" key="1">
    <source>
        <dbReference type="ARBA" id="ARBA00004141"/>
    </source>
</evidence>
<dbReference type="GO" id="GO:0016020">
    <property type="term" value="C:membrane"/>
    <property type="evidence" value="ECO:0007669"/>
    <property type="project" value="UniProtKB-SubCell"/>
</dbReference>
<feature type="transmembrane region" description="Helical" evidence="6">
    <location>
        <begin position="81"/>
        <end position="99"/>
    </location>
</feature>
<dbReference type="PANTHER" id="PTHR10057">
    <property type="entry name" value="PERIPHERAL-TYPE BENZODIAZEPINE RECEPTOR"/>
    <property type="match status" value="1"/>
</dbReference>
<protein>
    <submittedName>
        <fullName evidence="7">TspO or MBR like protein</fullName>
    </submittedName>
</protein>
<dbReference type="InterPro" id="IPR004307">
    <property type="entry name" value="TspO_MBR"/>
</dbReference>
<dbReference type="GO" id="GO:0033013">
    <property type="term" value="P:tetrapyrrole metabolic process"/>
    <property type="evidence" value="ECO:0007669"/>
    <property type="project" value="UniProtKB-ARBA"/>
</dbReference>
<dbReference type="STRING" id="396588.Tgr7_2041"/>
<sequence length="162" mass="18206" precursor="true">MTATWRNGLGLMAWLLVSFAAAALAGLASADAGSFYQQLQRPAWAPPGWLFGPVWTLLYLMMGVAAWLVWQRRDALGNQALILFLVQLGANVLWTWLFFVWRLGLLAFLEILVLWCLVLATLIVFWRVRPLAGLLLVPYLAWVSFATALSYTIWRLNPALLG</sequence>